<reference evidence="1" key="1">
    <citation type="submission" date="2020-02" db="EMBL/GenBank/DDBJ databases">
        <title>WGS of Carbapenem-Resistant Enterobacteriaceae.</title>
        <authorList>
            <person name="Tokajian S."/>
            <person name="El Chaar M."/>
            <person name="El Khoury M."/>
        </authorList>
    </citation>
    <scope>NUCLEOTIDE SEQUENCE</scope>
    <source>
        <strain evidence="1">EHM_71</strain>
    </source>
</reference>
<accession>A0A6G4MKY8</accession>
<proteinExistence type="predicted"/>
<dbReference type="AlphaFoldDB" id="A0A6G4MKY8"/>
<dbReference type="RefSeq" id="WP_045349668.1">
    <property type="nucleotide sequence ID" value="NZ_JAAJRM010000001.1"/>
</dbReference>
<evidence type="ECO:0000313" key="1">
    <source>
        <dbReference type="EMBL" id="NGF41893.1"/>
    </source>
</evidence>
<dbReference type="EMBL" id="JAAJRM010000001">
    <property type="protein sequence ID" value="NGF41893.1"/>
    <property type="molecule type" value="Genomic_DNA"/>
</dbReference>
<name>A0A6G4MKY8_9ENTR</name>
<comment type="caution">
    <text evidence="1">The sequence shown here is derived from an EMBL/GenBank/DDBJ whole genome shotgun (WGS) entry which is preliminary data.</text>
</comment>
<gene>
    <name evidence="1" type="ORF">G5635_05605</name>
</gene>
<sequence>MKITNRLKKKLLVLDGIDNDFIEYGKEITCPECEGVIVYSIVNSYEFDTLTEEVKCFLVKKMRGVKLDSEHKKYSYDESQLDVSKNTCSKCLKDFSAVLTYKEVQPARYRVYLVGLFEGDLKQIKL</sequence>
<organism evidence="1">
    <name type="scientific">Enterobacter hormaechei</name>
    <dbReference type="NCBI Taxonomy" id="158836"/>
    <lineage>
        <taxon>Bacteria</taxon>
        <taxon>Pseudomonadati</taxon>
        <taxon>Pseudomonadota</taxon>
        <taxon>Gammaproteobacteria</taxon>
        <taxon>Enterobacterales</taxon>
        <taxon>Enterobacteriaceae</taxon>
        <taxon>Enterobacter</taxon>
        <taxon>Enterobacter cloacae complex</taxon>
    </lineage>
</organism>
<protein>
    <submittedName>
        <fullName evidence="1">Uncharacterized protein</fullName>
    </submittedName>
</protein>